<protein>
    <submittedName>
        <fullName evidence="1">Uncharacterized protein</fullName>
    </submittedName>
</protein>
<dbReference type="OrthoDB" id="1099523at2"/>
<dbReference type="HOGENOM" id="CLU_1408066_0_0_11"/>
<proteinExistence type="predicted"/>
<organism evidence="1 2">
    <name type="scientific">Streptosporangium roseum (strain ATCC 12428 / DSM 43021 / JCM 3005 / KCTC 9067 / NCIMB 10171 / NRRL 2505 / NI 9100)</name>
    <dbReference type="NCBI Taxonomy" id="479432"/>
    <lineage>
        <taxon>Bacteria</taxon>
        <taxon>Bacillati</taxon>
        <taxon>Actinomycetota</taxon>
        <taxon>Actinomycetes</taxon>
        <taxon>Streptosporangiales</taxon>
        <taxon>Streptosporangiaceae</taxon>
        <taxon>Streptosporangium</taxon>
    </lineage>
</organism>
<dbReference type="eggNOG" id="ENOG502ZN4B">
    <property type="taxonomic scope" value="Bacteria"/>
</dbReference>
<dbReference type="EMBL" id="CP001814">
    <property type="protein sequence ID" value="ACZ90472.1"/>
    <property type="molecule type" value="Genomic_DNA"/>
</dbReference>
<dbReference type="AlphaFoldDB" id="D2ASZ5"/>
<reference evidence="1 2" key="1">
    <citation type="journal article" date="2010" name="Stand. Genomic Sci.">
        <title>Complete genome sequence of Streptosporangium roseum type strain (NI 9100).</title>
        <authorList>
            <person name="Nolan M."/>
            <person name="Sikorski J."/>
            <person name="Jando M."/>
            <person name="Lucas S."/>
            <person name="Lapidus A."/>
            <person name="Glavina Del Rio T."/>
            <person name="Chen F."/>
            <person name="Tice H."/>
            <person name="Pitluck S."/>
            <person name="Cheng J.F."/>
            <person name="Chertkov O."/>
            <person name="Sims D."/>
            <person name="Meincke L."/>
            <person name="Brettin T."/>
            <person name="Han C."/>
            <person name="Detter J.C."/>
            <person name="Bruce D."/>
            <person name="Goodwin L."/>
            <person name="Land M."/>
            <person name="Hauser L."/>
            <person name="Chang Y.J."/>
            <person name="Jeffries C.D."/>
            <person name="Ivanova N."/>
            <person name="Mavromatis K."/>
            <person name="Mikhailova N."/>
            <person name="Chen A."/>
            <person name="Palaniappan K."/>
            <person name="Chain P."/>
            <person name="Rohde M."/>
            <person name="Goker M."/>
            <person name="Bristow J."/>
            <person name="Eisen J.A."/>
            <person name="Markowitz V."/>
            <person name="Hugenholtz P."/>
            <person name="Kyrpides N.C."/>
            <person name="Klenk H.P."/>
        </authorList>
    </citation>
    <scope>NUCLEOTIDE SEQUENCE [LARGE SCALE GENOMIC DNA]</scope>
    <source>
        <strain evidence="2">ATCC 12428 / DSM 43021 / JCM 3005 / NI 9100</strain>
    </source>
</reference>
<keyword evidence="2" id="KW-1185">Reference proteome</keyword>
<gene>
    <name evidence="1" type="ordered locus">Sros_7806</name>
</gene>
<dbReference type="RefSeq" id="WP_012894202.1">
    <property type="nucleotide sequence ID" value="NC_013595.1"/>
</dbReference>
<sequence length="193" mass="20193">MTPLSPTRRISGGRRTHTWSRRLASLAGVTALAVAGPIAVSPAGAAAEPNHCGGSFGLVRTWPIRSQGAEVGGIDVYYSNSTGQNCIIVHPAAGYPQGAFNHITAALRKSGSDEWKWDGPGRNYTRYAGPVYVYAKGSCIDFYGEMRSSGAGIGTGVGTGIGRGVTGGISKSVKRFLESKARVSEYQTGRHCG</sequence>
<dbReference type="Proteomes" id="UP000002029">
    <property type="component" value="Chromosome"/>
</dbReference>
<accession>D2ASZ5</accession>
<evidence type="ECO:0000313" key="2">
    <source>
        <dbReference type="Proteomes" id="UP000002029"/>
    </source>
</evidence>
<dbReference type="KEGG" id="sro:Sros_7806"/>
<name>D2ASZ5_STRRD</name>
<evidence type="ECO:0000313" key="1">
    <source>
        <dbReference type="EMBL" id="ACZ90472.1"/>
    </source>
</evidence>